<proteinExistence type="predicted"/>
<keyword evidence="2" id="KW-0560">Oxidoreductase</keyword>
<dbReference type="KEGG" id="vtu:IX91_01925"/>
<dbReference type="Proteomes" id="UP000003836">
    <property type="component" value="Unassembled WGS sequence"/>
</dbReference>
<organism evidence="1 4">
    <name type="scientific">Vibrio tubiashii ATCC 19109</name>
    <dbReference type="NCBI Taxonomy" id="1051646"/>
    <lineage>
        <taxon>Bacteria</taxon>
        <taxon>Pseudomonadati</taxon>
        <taxon>Pseudomonadota</taxon>
        <taxon>Gammaproteobacteria</taxon>
        <taxon>Vibrionales</taxon>
        <taxon>Vibrionaceae</taxon>
        <taxon>Vibrio</taxon>
        <taxon>Vibrio oreintalis group</taxon>
    </lineage>
</organism>
<dbReference type="SFLD" id="SFLDS00003">
    <property type="entry name" value="Haloacid_Dehalogenase"/>
    <property type="match status" value="1"/>
</dbReference>
<dbReference type="GO" id="GO:0016787">
    <property type="term" value="F:hydrolase activity"/>
    <property type="evidence" value="ECO:0007669"/>
    <property type="project" value="UniProtKB-KW"/>
</dbReference>
<keyword evidence="2" id="KW-0378">Hydrolase</keyword>
<dbReference type="SFLD" id="SFLDG01129">
    <property type="entry name" value="C1.5:_HAD__Beta-PGM__Phosphata"/>
    <property type="match status" value="1"/>
</dbReference>
<dbReference type="HOGENOM" id="CLU_045011_13_3_6"/>
<dbReference type="SFLD" id="SFLDG01135">
    <property type="entry name" value="C1.5.6:_HAD__Beta-PGM__Phospha"/>
    <property type="match status" value="1"/>
</dbReference>
<dbReference type="InterPro" id="IPR023214">
    <property type="entry name" value="HAD_sf"/>
</dbReference>
<keyword evidence="2" id="KW-0575">Peroxidase</keyword>
<dbReference type="NCBIfam" id="TIGR01509">
    <property type="entry name" value="HAD-SF-IA-v3"/>
    <property type="match status" value="1"/>
</dbReference>
<dbReference type="GeneID" id="23443469"/>
<evidence type="ECO:0000313" key="1">
    <source>
        <dbReference type="EMBL" id="AIW12971.1"/>
    </source>
</evidence>
<dbReference type="PATRIC" id="fig|1051646.9.peg.363"/>
<dbReference type="SUPFAM" id="SSF56784">
    <property type="entry name" value="HAD-like"/>
    <property type="match status" value="1"/>
</dbReference>
<dbReference type="PANTHER" id="PTHR18901">
    <property type="entry name" value="2-DEOXYGLUCOSE-6-PHOSPHATE PHOSPHATASE 2"/>
    <property type="match status" value="1"/>
</dbReference>
<dbReference type="EMBL" id="CP009354">
    <property type="protein sequence ID" value="AIW12971.1"/>
    <property type="molecule type" value="Genomic_DNA"/>
</dbReference>
<reference evidence="1 4" key="3">
    <citation type="submission" date="2014-08" db="EMBL/GenBank/DDBJ databases">
        <title>First Complete Genome Sequence of the Shellfish Pathogen Vibrio tubiashii.</title>
        <authorList>
            <person name="Richards G.P."/>
            <person name="Needleman D.S."/>
            <person name="Watson M.A."/>
            <person name="Bono J.L."/>
        </authorList>
    </citation>
    <scope>NUCLEOTIDE SEQUENCE [LARGE SCALE GENOMIC DNA]</scope>
    <source>
        <strain evidence="1 4">ATCC 19109</strain>
    </source>
</reference>
<evidence type="ECO:0000313" key="4">
    <source>
        <dbReference type="Proteomes" id="UP000030071"/>
    </source>
</evidence>
<evidence type="ECO:0000313" key="2">
    <source>
        <dbReference type="EMBL" id="EGU59167.1"/>
    </source>
</evidence>
<dbReference type="PANTHER" id="PTHR18901:SF38">
    <property type="entry name" value="PSEUDOURIDINE-5'-PHOSPHATASE"/>
    <property type="match status" value="1"/>
</dbReference>
<reference evidence="2" key="1">
    <citation type="submission" date="2011-08" db="EMBL/GenBank/DDBJ databases">
        <authorList>
            <person name="Hoffman M."/>
            <person name="Strain E.A."/>
            <person name="Brown E."/>
            <person name="Allard M.W."/>
        </authorList>
    </citation>
    <scope>NUCLEOTIDE SEQUENCE</scope>
    <source>
        <strain evidence="2">ATCC 19109</strain>
    </source>
</reference>
<dbReference type="RefSeq" id="WP_004742542.1">
    <property type="nucleotide sequence ID" value="NZ_AFWI01000001.1"/>
</dbReference>
<dbReference type="eggNOG" id="COG0637">
    <property type="taxonomic scope" value="Bacteria"/>
</dbReference>
<gene>
    <name evidence="1" type="ORF">IX91_01925</name>
    <name evidence="2" type="ORF">VITU9109_25590</name>
</gene>
<dbReference type="InterPro" id="IPR006439">
    <property type="entry name" value="HAD-SF_hydro_IA"/>
</dbReference>
<dbReference type="Gene3D" id="1.10.150.240">
    <property type="entry name" value="Putative phosphatase, domain 2"/>
    <property type="match status" value="1"/>
</dbReference>
<dbReference type="AlphaFoldDB" id="F9SZI7"/>
<dbReference type="InterPro" id="IPR036412">
    <property type="entry name" value="HAD-like_sf"/>
</dbReference>
<dbReference type="InterPro" id="IPR023198">
    <property type="entry name" value="PGP-like_dom2"/>
</dbReference>
<keyword evidence="3" id="KW-1185">Reference proteome</keyword>
<reference evidence="2 3" key="2">
    <citation type="journal article" date="2012" name="Int. J. Syst. Evol. Microbiol.">
        <title>Vibrio caribbeanicus sp. nov., isolated from the marine sponge Scleritoderma cyanea.</title>
        <authorList>
            <person name="Hoffmann M."/>
            <person name="Monday S.R."/>
            <person name="Allard M.W."/>
            <person name="Strain E.A."/>
            <person name="Whittaker P."/>
            <person name="Naum M."/>
            <person name="McCarthy P.J."/>
            <person name="Lopez J.V."/>
            <person name="Fischer M."/>
            <person name="Brown E.W."/>
        </authorList>
    </citation>
    <scope>NUCLEOTIDE SEQUENCE [LARGE SCALE GENOMIC DNA]</scope>
    <source>
        <strain evidence="2 3">ATCC 19109</strain>
    </source>
</reference>
<protein>
    <submittedName>
        <fullName evidence="2">HAD-superfamily hydrolase, subfamily IA, variant 3</fullName>
    </submittedName>
    <submittedName>
        <fullName evidence="1">Haloacid dehalogenase</fullName>
    </submittedName>
</protein>
<dbReference type="Pfam" id="PF13419">
    <property type="entry name" value="HAD_2"/>
    <property type="match status" value="1"/>
</dbReference>
<dbReference type="EMBL" id="AFWI01000001">
    <property type="protein sequence ID" value="EGU59167.1"/>
    <property type="molecule type" value="Genomic_DNA"/>
</dbReference>
<dbReference type="GO" id="GO:0004601">
    <property type="term" value="F:peroxidase activity"/>
    <property type="evidence" value="ECO:0007669"/>
    <property type="project" value="UniProtKB-KW"/>
</dbReference>
<dbReference type="CDD" id="cd07505">
    <property type="entry name" value="HAD_BPGM-like"/>
    <property type="match status" value="1"/>
</dbReference>
<name>F9SZI7_9VIBR</name>
<dbReference type="InterPro" id="IPR041492">
    <property type="entry name" value="HAD_2"/>
</dbReference>
<accession>F9SZI7</accession>
<dbReference type="Proteomes" id="UP000030071">
    <property type="component" value="Chromosome 1"/>
</dbReference>
<dbReference type="STRING" id="1051646.IX91_01925"/>
<sequence>MLKAVLFDMDGLIFDTESIYKLSWQYAASEQNLDLSDDFYQQFIGVQDPECERILAEHFQNALDLSRYKQVRDDHFHRLRSNGIAFKPGFDQLFQDIKRRGLATAIVTSSHLAEVKYNFATSDYLPQFDLVITAEDVERGKPYPDCYQMAYTRLGLEAEQCLVLEDSNNGVKAALAAGCPVVMVPDLVAPSDEVNTEAIVMNSLEQVIPHLNMLIDQ</sequence>
<dbReference type="Gene3D" id="3.40.50.1000">
    <property type="entry name" value="HAD superfamily/HAD-like"/>
    <property type="match status" value="1"/>
</dbReference>
<evidence type="ECO:0000313" key="3">
    <source>
        <dbReference type="Proteomes" id="UP000003836"/>
    </source>
</evidence>